<sequence>MNPELVKKFFEGKCSPEEVHQVLIWINSEDGAMDLEDELEKFEGTENANSIRSKAMLEKIHQRIMDSENELSPKRKAKVRSLKDQTKPTTTFFHKWKLGVAASIILTMVASAVWLFSSRREVHSEANVPAQIEYLTRVTQAGEKLTLKLNDGSVIQMNSNSKVRFPKSFSENSRDVYMQGQVFFDVQRDESKPFLVHSKGLVTSVLGTSFSIQEDSISQFSQVAVLIGKVKVSKSEEEGRSGESLGLFLEPMDAARFDGTQGSLEQIKVDYDQAFAWKDNVIVFRDASFDEVIRRLENWYGVSFQQNREFKNQKEYTGNFDNQSLEDVLIGLSFTYDFQFEINKSTIIIH</sequence>
<dbReference type="PANTHER" id="PTHR30273:SF2">
    <property type="entry name" value="PROTEIN FECR"/>
    <property type="match status" value="1"/>
</dbReference>
<dbReference type="InterPro" id="IPR006860">
    <property type="entry name" value="FecR"/>
</dbReference>
<dbReference type="PANTHER" id="PTHR30273">
    <property type="entry name" value="PERIPLASMIC SIGNAL SENSOR AND SIGMA FACTOR ACTIVATOR FECR-RELATED"/>
    <property type="match status" value="1"/>
</dbReference>
<dbReference type="OrthoDB" id="1099916at2"/>
<dbReference type="AlphaFoldDB" id="A0A1I7CRI1"/>
<proteinExistence type="predicted"/>
<dbReference type="Gene3D" id="3.55.50.30">
    <property type="match status" value="1"/>
</dbReference>
<dbReference type="InterPro" id="IPR032508">
    <property type="entry name" value="FecR_C"/>
</dbReference>
<reference evidence="4" key="1">
    <citation type="submission" date="2016-10" db="EMBL/GenBank/DDBJ databases">
        <authorList>
            <person name="Varghese N."/>
            <person name="Submissions S."/>
        </authorList>
    </citation>
    <scope>NUCLEOTIDE SEQUENCE [LARGE SCALE GENOMIC DNA]</scope>
    <source>
        <strain evidence="4">DSM 23445</strain>
    </source>
</reference>
<gene>
    <name evidence="3" type="ORF">SAMN04489724_3357</name>
</gene>
<dbReference type="Proteomes" id="UP000199673">
    <property type="component" value="Unassembled WGS sequence"/>
</dbReference>
<evidence type="ECO:0000259" key="2">
    <source>
        <dbReference type="Pfam" id="PF16344"/>
    </source>
</evidence>
<evidence type="ECO:0000313" key="3">
    <source>
        <dbReference type="EMBL" id="SFU02035.1"/>
    </source>
</evidence>
<evidence type="ECO:0000313" key="4">
    <source>
        <dbReference type="Proteomes" id="UP000199673"/>
    </source>
</evidence>
<dbReference type="Pfam" id="PF04773">
    <property type="entry name" value="FecR"/>
    <property type="match status" value="1"/>
</dbReference>
<feature type="domain" description="FecR protein" evidence="1">
    <location>
        <begin position="138"/>
        <end position="231"/>
    </location>
</feature>
<dbReference type="STRING" id="305507.SAMN04489724_3357"/>
<feature type="domain" description="Protein FecR C-terminal" evidence="2">
    <location>
        <begin position="282"/>
        <end position="349"/>
    </location>
</feature>
<evidence type="ECO:0000259" key="1">
    <source>
        <dbReference type="Pfam" id="PF04773"/>
    </source>
</evidence>
<dbReference type="EMBL" id="FPBF01000005">
    <property type="protein sequence ID" value="SFU02035.1"/>
    <property type="molecule type" value="Genomic_DNA"/>
</dbReference>
<dbReference type="PIRSF" id="PIRSF018266">
    <property type="entry name" value="FecR"/>
    <property type="match status" value="1"/>
</dbReference>
<dbReference type="Gene3D" id="2.60.120.1440">
    <property type="match status" value="1"/>
</dbReference>
<dbReference type="GO" id="GO:0016989">
    <property type="term" value="F:sigma factor antagonist activity"/>
    <property type="evidence" value="ECO:0007669"/>
    <property type="project" value="TreeGrafter"/>
</dbReference>
<protein>
    <submittedName>
        <fullName evidence="3">FecR protein</fullName>
    </submittedName>
</protein>
<organism evidence="3 4">
    <name type="scientific">Algoriphagus locisalis</name>
    <dbReference type="NCBI Taxonomy" id="305507"/>
    <lineage>
        <taxon>Bacteria</taxon>
        <taxon>Pseudomonadati</taxon>
        <taxon>Bacteroidota</taxon>
        <taxon>Cytophagia</taxon>
        <taxon>Cytophagales</taxon>
        <taxon>Cyclobacteriaceae</taxon>
        <taxon>Algoriphagus</taxon>
    </lineage>
</organism>
<dbReference type="Pfam" id="PF16344">
    <property type="entry name" value="FecR_C"/>
    <property type="match status" value="1"/>
</dbReference>
<dbReference type="RefSeq" id="WP_091695600.1">
    <property type="nucleotide sequence ID" value="NZ_FPBF01000005.1"/>
</dbReference>
<accession>A0A1I7CRI1</accession>
<name>A0A1I7CRI1_9BACT</name>
<dbReference type="InterPro" id="IPR012373">
    <property type="entry name" value="Ferrdict_sens_TM"/>
</dbReference>
<keyword evidence="4" id="KW-1185">Reference proteome</keyword>